<dbReference type="InterPro" id="IPR010982">
    <property type="entry name" value="Lambda_DNA-bd_dom_sf"/>
</dbReference>
<dbReference type="CDD" id="cd06267">
    <property type="entry name" value="PBP1_LacI_sugar_binding-like"/>
    <property type="match status" value="1"/>
</dbReference>
<keyword evidence="6" id="KW-1185">Reference proteome</keyword>
<accession>A0A7Y9JNN8</accession>
<dbReference type="PROSITE" id="PS50932">
    <property type="entry name" value="HTH_LACI_2"/>
    <property type="match status" value="1"/>
</dbReference>
<dbReference type="GO" id="GO:0003700">
    <property type="term" value="F:DNA-binding transcription factor activity"/>
    <property type="evidence" value="ECO:0007669"/>
    <property type="project" value="TreeGrafter"/>
</dbReference>
<evidence type="ECO:0000256" key="3">
    <source>
        <dbReference type="ARBA" id="ARBA00023163"/>
    </source>
</evidence>
<dbReference type="Pfam" id="PF00356">
    <property type="entry name" value="LacI"/>
    <property type="match status" value="1"/>
</dbReference>
<gene>
    <name evidence="5" type="ORF">BKA02_001783</name>
</gene>
<dbReference type="RefSeq" id="WP_179433264.1">
    <property type="nucleotide sequence ID" value="NZ_BAABLC010000008.1"/>
</dbReference>
<protein>
    <submittedName>
        <fullName evidence="5">LacI family transcriptional regulator</fullName>
    </submittedName>
</protein>
<evidence type="ECO:0000313" key="6">
    <source>
        <dbReference type="Proteomes" id="UP000552045"/>
    </source>
</evidence>
<organism evidence="5 6">
    <name type="scientific">Microbacterium pseudoresistens</name>
    <dbReference type="NCBI Taxonomy" id="640634"/>
    <lineage>
        <taxon>Bacteria</taxon>
        <taxon>Bacillati</taxon>
        <taxon>Actinomycetota</taxon>
        <taxon>Actinomycetes</taxon>
        <taxon>Micrococcales</taxon>
        <taxon>Microbacteriaceae</taxon>
        <taxon>Microbacterium</taxon>
    </lineage>
</organism>
<dbReference type="Gene3D" id="1.10.260.40">
    <property type="entry name" value="lambda repressor-like DNA-binding domains"/>
    <property type="match status" value="1"/>
</dbReference>
<dbReference type="GO" id="GO:0000976">
    <property type="term" value="F:transcription cis-regulatory region binding"/>
    <property type="evidence" value="ECO:0007669"/>
    <property type="project" value="TreeGrafter"/>
</dbReference>
<dbReference type="AlphaFoldDB" id="A0A7Y9JNN8"/>
<evidence type="ECO:0000256" key="1">
    <source>
        <dbReference type="ARBA" id="ARBA00023015"/>
    </source>
</evidence>
<dbReference type="EMBL" id="JACCBH010000001">
    <property type="protein sequence ID" value="NYD54728.1"/>
    <property type="molecule type" value="Genomic_DNA"/>
</dbReference>
<dbReference type="PANTHER" id="PTHR30146">
    <property type="entry name" value="LACI-RELATED TRANSCRIPTIONAL REPRESSOR"/>
    <property type="match status" value="1"/>
</dbReference>
<dbReference type="InterPro" id="IPR000843">
    <property type="entry name" value="HTH_LacI"/>
</dbReference>
<dbReference type="Pfam" id="PF13377">
    <property type="entry name" value="Peripla_BP_3"/>
    <property type="match status" value="1"/>
</dbReference>
<evidence type="ECO:0000259" key="4">
    <source>
        <dbReference type="PROSITE" id="PS50932"/>
    </source>
</evidence>
<dbReference type="SUPFAM" id="SSF47413">
    <property type="entry name" value="lambda repressor-like DNA-binding domains"/>
    <property type="match status" value="1"/>
</dbReference>
<dbReference type="PANTHER" id="PTHR30146:SF109">
    <property type="entry name" value="HTH-TYPE TRANSCRIPTIONAL REGULATOR GALS"/>
    <property type="match status" value="1"/>
</dbReference>
<dbReference type="Gene3D" id="3.40.50.2300">
    <property type="match status" value="2"/>
</dbReference>
<evidence type="ECO:0000256" key="2">
    <source>
        <dbReference type="ARBA" id="ARBA00023125"/>
    </source>
</evidence>
<dbReference type="InterPro" id="IPR046335">
    <property type="entry name" value="LacI/GalR-like_sensor"/>
</dbReference>
<keyword evidence="3" id="KW-0804">Transcription</keyword>
<name>A0A7Y9JNN8_9MICO</name>
<keyword evidence="1" id="KW-0805">Transcription regulation</keyword>
<dbReference type="Proteomes" id="UP000552045">
    <property type="component" value="Unassembled WGS sequence"/>
</dbReference>
<dbReference type="InterPro" id="IPR028082">
    <property type="entry name" value="Peripla_BP_I"/>
</dbReference>
<dbReference type="SMART" id="SM00354">
    <property type="entry name" value="HTH_LACI"/>
    <property type="match status" value="1"/>
</dbReference>
<feature type="domain" description="HTH lacI-type" evidence="4">
    <location>
        <begin position="6"/>
        <end position="61"/>
    </location>
</feature>
<proteinExistence type="predicted"/>
<dbReference type="SUPFAM" id="SSF53822">
    <property type="entry name" value="Periplasmic binding protein-like I"/>
    <property type="match status" value="1"/>
</dbReference>
<comment type="caution">
    <text evidence="5">The sequence shown here is derived from an EMBL/GenBank/DDBJ whole genome shotgun (WGS) entry which is preliminary data.</text>
</comment>
<sequence length="333" mass="35506">MSAKRVSRDDVARLAGTSVAVVSYVINGGPRNVSPERRARVLAAIEELGYVPNPIAQSLAGSGTGTVGMIVPNLDNSFFAELALAVEEAALQSGRLVFIGNSAEARERETAYVKSFVSHRVDGMIFIGVSKQMSLQFAVDADIPVVVVDRSNPHSMIRSVSIDHIDAADAATTHLLSHGYDSFACVTGIESTFVSDDRMEGFATALRREGREPHAIVRTAYSFAGGVEAWARLREGTRAVLPRAVFCASDDQARGLISAATADGVAVPEQLAVASIDGTKQAATLRPTLTTVRQPSEVIARAAVRRLFDDSQAELHWEIPTDLIIGRSCGCTP</sequence>
<reference evidence="5 6" key="1">
    <citation type="submission" date="2020-07" db="EMBL/GenBank/DDBJ databases">
        <title>Sequencing the genomes of 1000 actinobacteria strains.</title>
        <authorList>
            <person name="Klenk H.-P."/>
        </authorList>
    </citation>
    <scope>NUCLEOTIDE SEQUENCE [LARGE SCALE GENOMIC DNA]</scope>
    <source>
        <strain evidence="5 6">DSM 22185</strain>
    </source>
</reference>
<dbReference type="CDD" id="cd01392">
    <property type="entry name" value="HTH_LacI"/>
    <property type="match status" value="1"/>
</dbReference>
<keyword evidence="2" id="KW-0238">DNA-binding</keyword>
<evidence type="ECO:0000313" key="5">
    <source>
        <dbReference type="EMBL" id="NYD54728.1"/>
    </source>
</evidence>